<dbReference type="EMBL" id="BAHC01000211">
    <property type="protein sequence ID" value="GAB93206.1"/>
    <property type="molecule type" value="Genomic_DNA"/>
</dbReference>
<dbReference type="RefSeq" id="WP_006338190.1">
    <property type="nucleotide sequence ID" value="NZ_BAHC01000211.1"/>
</dbReference>
<dbReference type="OrthoDB" id="4368010at2"/>
<organism evidence="1 2">
    <name type="scientific">Gordonia rhizosphera NBRC 16068</name>
    <dbReference type="NCBI Taxonomy" id="1108045"/>
    <lineage>
        <taxon>Bacteria</taxon>
        <taxon>Bacillati</taxon>
        <taxon>Actinomycetota</taxon>
        <taxon>Actinomycetes</taxon>
        <taxon>Mycobacteriales</taxon>
        <taxon>Gordoniaceae</taxon>
        <taxon>Gordonia</taxon>
    </lineage>
</organism>
<sequence length="302" mass="33182">MDRESALAALALIEGAHDPSDLFGDRTDDTAGLHTARVRHRRLVAAVHPDRAAALGVDPARAEQATATLNALYDAWMQVPHLVGPTATHVLRARLWTTDATSCYRTDDPLVRVEITRRGGATARVAVLAEARTRLARHGLGAFVPEIVDEAVTSGHRWLAYRLPDGLHSLREVRTAYPAGLDGRDWAWMARRIMMTLDAAKCVHSGLTLDTVLIHPRRHGVVLTGWVTPPRSEHQAATDDGAAIATLFDEMLAADESRQRRFACGAAQLDPRRALAEYDLLLRHLYGPRRFRPFTLPAISAG</sequence>
<dbReference type="STRING" id="1108045.GORHZ_211_00030"/>
<comment type="caution">
    <text evidence="1">The sequence shown here is derived from an EMBL/GenBank/DDBJ whole genome shotgun (WGS) entry which is preliminary data.</text>
</comment>
<evidence type="ECO:0000313" key="2">
    <source>
        <dbReference type="Proteomes" id="UP000008363"/>
    </source>
</evidence>
<keyword evidence="2" id="KW-1185">Reference proteome</keyword>
<evidence type="ECO:0000313" key="1">
    <source>
        <dbReference type="EMBL" id="GAB93206.1"/>
    </source>
</evidence>
<evidence type="ECO:0008006" key="3">
    <source>
        <dbReference type="Google" id="ProtNLM"/>
    </source>
</evidence>
<dbReference type="AlphaFoldDB" id="K6WHF1"/>
<proteinExistence type="predicted"/>
<dbReference type="Proteomes" id="UP000008363">
    <property type="component" value="Unassembled WGS sequence"/>
</dbReference>
<gene>
    <name evidence="1" type="ORF">GORHZ_211_00030</name>
</gene>
<protein>
    <recommendedName>
        <fullName evidence="3">Aminoglycoside phosphotransferase domain-containing protein</fullName>
    </recommendedName>
</protein>
<dbReference type="eggNOG" id="COG0515">
    <property type="taxonomic scope" value="Bacteria"/>
</dbReference>
<accession>K6WHF1</accession>
<reference evidence="1 2" key="1">
    <citation type="submission" date="2012-08" db="EMBL/GenBank/DDBJ databases">
        <title>Whole genome shotgun sequence of Gordonia rhizosphera NBRC 16068.</title>
        <authorList>
            <person name="Takarada H."/>
            <person name="Isaki S."/>
            <person name="Hosoyama A."/>
            <person name="Tsuchikane K."/>
            <person name="Katsumata H."/>
            <person name="Baba S."/>
            <person name="Ohji S."/>
            <person name="Yamazaki S."/>
            <person name="Fujita N."/>
        </authorList>
    </citation>
    <scope>NUCLEOTIDE SEQUENCE [LARGE SCALE GENOMIC DNA]</scope>
    <source>
        <strain evidence="1 2">NBRC 16068</strain>
    </source>
</reference>
<name>K6WHF1_9ACTN</name>